<protein>
    <submittedName>
        <fullName evidence="1">Uncharacterized protein</fullName>
    </submittedName>
</protein>
<name>A0A699ZFJ3_HAELA</name>
<organism evidence="1 2">
    <name type="scientific">Haematococcus lacustris</name>
    <name type="common">Green alga</name>
    <name type="synonym">Haematococcus pluvialis</name>
    <dbReference type="NCBI Taxonomy" id="44745"/>
    <lineage>
        <taxon>Eukaryota</taxon>
        <taxon>Viridiplantae</taxon>
        <taxon>Chlorophyta</taxon>
        <taxon>core chlorophytes</taxon>
        <taxon>Chlorophyceae</taxon>
        <taxon>CS clade</taxon>
        <taxon>Chlamydomonadales</taxon>
        <taxon>Haematococcaceae</taxon>
        <taxon>Haematococcus</taxon>
    </lineage>
</organism>
<gene>
    <name evidence="1" type="ORF">HaLaN_10374</name>
</gene>
<keyword evidence="2" id="KW-1185">Reference proteome</keyword>
<dbReference type="EMBL" id="BLLF01000714">
    <property type="protein sequence ID" value="GFH14342.1"/>
    <property type="molecule type" value="Genomic_DNA"/>
</dbReference>
<comment type="caution">
    <text evidence="1">The sequence shown here is derived from an EMBL/GenBank/DDBJ whole genome shotgun (WGS) entry which is preliminary data.</text>
</comment>
<evidence type="ECO:0000313" key="1">
    <source>
        <dbReference type="EMBL" id="GFH14342.1"/>
    </source>
</evidence>
<dbReference type="Proteomes" id="UP000485058">
    <property type="component" value="Unassembled WGS sequence"/>
</dbReference>
<evidence type="ECO:0000313" key="2">
    <source>
        <dbReference type="Proteomes" id="UP000485058"/>
    </source>
</evidence>
<proteinExistence type="predicted"/>
<accession>A0A699ZFJ3</accession>
<sequence length="104" mass="10787">MAWTGFASLAVDVFSGGRLLDTLLQPATWRAIKGRLRGEAGARVMVNLGQASGPTAAGLGQVEGSSLVSGAQATSLALQAMLQVFGEELDRITMTITCHLLSLV</sequence>
<reference evidence="1 2" key="1">
    <citation type="submission" date="2020-02" db="EMBL/GenBank/DDBJ databases">
        <title>Draft genome sequence of Haematococcus lacustris strain NIES-144.</title>
        <authorList>
            <person name="Morimoto D."/>
            <person name="Nakagawa S."/>
            <person name="Yoshida T."/>
            <person name="Sawayama S."/>
        </authorList>
    </citation>
    <scope>NUCLEOTIDE SEQUENCE [LARGE SCALE GENOMIC DNA]</scope>
    <source>
        <strain evidence="1 2">NIES-144</strain>
    </source>
</reference>
<dbReference type="AlphaFoldDB" id="A0A699ZFJ3"/>